<dbReference type="PANTHER" id="PTHR14917">
    <property type="entry name" value="SPERMATOGENESIS-ASSOCIATED PROTEIN 7"/>
    <property type="match status" value="1"/>
</dbReference>
<dbReference type="Proteomes" id="UP000316079">
    <property type="component" value="Unassembled WGS sequence"/>
</dbReference>
<feature type="compositionally biased region" description="Basic and acidic residues" evidence="1">
    <location>
        <begin position="592"/>
        <end position="601"/>
    </location>
</feature>
<comment type="caution">
    <text evidence="2">The sequence shown here is derived from an EMBL/GenBank/DDBJ whole genome shotgun (WGS) entry which is preliminary data.</text>
</comment>
<feature type="region of interest" description="Disordered" evidence="1">
    <location>
        <begin position="151"/>
        <end position="173"/>
    </location>
</feature>
<reference evidence="2 3" key="1">
    <citation type="journal article" date="2019" name="Sci. Data">
        <title>Hybrid genome assembly and annotation of Danionella translucida.</title>
        <authorList>
            <person name="Kadobianskyi M."/>
            <person name="Schulze L."/>
            <person name="Schuelke M."/>
            <person name="Judkewitz B."/>
        </authorList>
    </citation>
    <scope>NUCLEOTIDE SEQUENCE [LARGE SCALE GENOMIC DNA]</scope>
    <source>
        <strain evidence="2 3">Bolton</strain>
    </source>
</reference>
<feature type="compositionally biased region" description="Low complexity" evidence="1">
    <location>
        <begin position="76"/>
        <end position="101"/>
    </location>
</feature>
<dbReference type="InterPro" id="IPR029357">
    <property type="entry name" value="SPATA7"/>
</dbReference>
<dbReference type="PANTHER" id="PTHR14917:SF4">
    <property type="entry name" value="SPERMATOGENESIS-ASSOCIATED 7"/>
    <property type="match status" value="1"/>
</dbReference>
<dbReference type="GO" id="GO:0000226">
    <property type="term" value="P:microtubule cytoskeleton organization"/>
    <property type="evidence" value="ECO:0007669"/>
    <property type="project" value="TreeGrafter"/>
</dbReference>
<feature type="compositionally biased region" description="Polar residues" evidence="1">
    <location>
        <begin position="151"/>
        <end position="161"/>
    </location>
</feature>
<dbReference type="AlphaFoldDB" id="A0A553QRU9"/>
<accession>A0A553QRU9</accession>
<evidence type="ECO:0008006" key="4">
    <source>
        <dbReference type="Google" id="ProtNLM"/>
    </source>
</evidence>
<dbReference type="GO" id="GO:0005930">
    <property type="term" value="C:axoneme"/>
    <property type="evidence" value="ECO:0007669"/>
    <property type="project" value="TreeGrafter"/>
</dbReference>
<dbReference type="GO" id="GO:0120200">
    <property type="term" value="C:rod photoreceptor outer segment"/>
    <property type="evidence" value="ECO:0007669"/>
    <property type="project" value="TreeGrafter"/>
</dbReference>
<dbReference type="Pfam" id="PF15244">
    <property type="entry name" value="HSD3"/>
    <property type="match status" value="1"/>
</dbReference>
<feature type="compositionally biased region" description="Polar residues" evidence="1">
    <location>
        <begin position="235"/>
        <end position="250"/>
    </location>
</feature>
<name>A0A553QRU9_9TELE</name>
<feature type="region of interest" description="Disordered" evidence="1">
    <location>
        <begin position="215"/>
        <end position="252"/>
    </location>
</feature>
<dbReference type="OrthoDB" id="6263678at2759"/>
<evidence type="ECO:0000256" key="1">
    <source>
        <dbReference type="SAM" id="MobiDB-lite"/>
    </source>
</evidence>
<dbReference type="STRING" id="623744.A0A553QRU9"/>
<dbReference type="GO" id="GO:0120206">
    <property type="term" value="C:photoreceptor distal connecting cilium"/>
    <property type="evidence" value="ECO:0007669"/>
    <property type="project" value="TreeGrafter"/>
</dbReference>
<protein>
    <recommendedName>
        <fullName evidence="4">Spermatogenesis-associated protein 7</fullName>
    </recommendedName>
</protein>
<feature type="region of interest" description="Disordered" evidence="1">
    <location>
        <begin position="67"/>
        <end position="105"/>
    </location>
</feature>
<dbReference type="EMBL" id="SRMA01025613">
    <property type="protein sequence ID" value="TRY92498.1"/>
    <property type="molecule type" value="Genomic_DNA"/>
</dbReference>
<proteinExistence type="predicted"/>
<dbReference type="GO" id="GO:0036064">
    <property type="term" value="C:ciliary basal body"/>
    <property type="evidence" value="ECO:0007669"/>
    <property type="project" value="TreeGrafter"/>
</dbReference>
<feature type="region of interest" description="Disordered" evidence="1">
    <location>
        <begin position="579"/>
        <end position="601"/>
    </location>
</feature>
<keyword evidence="3" id="KW-1185">Reference proteome</keyword>
<organism evidence="2 3">
    <name type="scientific">Danionella cerebrum</name>
    <dbReference type="NCBI Taxonomy" id="2873325"/>
    <lineage>
        <taxon>Eukaryota</taxon>
        <taxon>Metazoa</taxon>
        <taxon>Chordata</taxon>
        <taxon>Craniata</taxon>
        <taxon>Vertebrata</taxon>
        <taxon>Euteleostomi</taxon>
        <taxon>Actinopterygii</taxon>
        <taxon>Neopterygii</taxon>
        <taxon>Teleostei</taxon>
        <taxon>Ostariophysi</taxon>
        <taxon>Cypriniformes</taxon>
        <taxon>Danionidae</taxon>
        <taxon>Danioninae</taxon>
        <taxon>Danionella</taxon>
    </lineage>
</organism>
<gene>
    <name evidence="2" type="ORF">DNTS_028199</name>
</gene>
<dbReference type="GO" id="GO:0045494">
    <property type="term" value="P:photoreceptor cell maintenance"/>
    <property type="evidence" value="ECO:0007669"/>
    <property type="project" value="TreeGrafter"/>
</dbReference>
<evidence type="ECO:0000313" key="3">
    <source>
        <dbReference type="Proteomes" id="UP000316079"/>
    </source>
</evidence>
<evidence type="ECO:0000313" key="2">
    <source>
        <dbReference type="EMBL" id="TRY92498.1"/>
    </source>
</evidence>
<sequence>MKLLPEFLVMETKPGYCHGSSGKLMNQYLVKDHMVSHYRKLYSAKAAVDCSVPKSMCTNVKYVDQKRREQMKKGTSSRSESQRSTRINSRSSCSSKNSRVSAQGEDSGCNFLDQSLGSSPRICTSFHSKHTVYPSQTQINHYRSASAISFQRPNPQWSPRNQKGYKTFQDPTQKTYSGDVIEKHTHRFTTEKPFTPRTLKSEHKPTLLQYRFYTPPRRKESHETRSSPMIRQETYHGSTQCKRASSSPMESSRPFAFDQEWSDVESDSFRLNNKTNLFRDGDFLLSSSRFSPDGMRSPVMRKVSAEEEELMYLEFITDVTNEILTQGLYSDRVLKRVFERHIDMNRHRLDEHKMRNLLDNLQDDLQSPPSVPITSLHTEHSHNLPLLLNESSEENVEDVLQKVFQGDGTQTGVISSSPSSQMFRNKPSDKWEVDDLLLKEFDEDTRQAEMASTGSSYSLLMVKNKPLEPERAHNHVLEESSRQIVNVSPSVSSTESTHSLLMLTEKTLQPEIVHDLHKKLNVDGGQLIAFPMISSTPINQSLLEMNPAEDIKNPIISAGDDNDVMEQVDALEKIMAEGLRVSESPLGQPEQTRGEISDEEF</sequence>